<dbReference type="SUPFAM" id="SSF53254">
    <property type="entry name" value="Phosphoglycerate mutase-like"/>
    <property type="match status" value="1"/>
</dbReference>
<dbReference type="AlphaFoldDB" id="A0A0C9WN84"/>
<dbReference type="InterPro" id="IPR029033">
    <property type="entry name" value="His_PPase_superfam"/>
</dbReference>
<dbReference type="GO" id="GO:0016791">
    <property type="term" value="F:phosphatase activity"/>
    <property type="evidence" value="ECO:0007669"/>
    <property type="project" value="TreeGrafter"/>
</dbReference>
<dbReference type="Gene3D" id="3.40.50.1240">
    <property type="entry name" value="Phosphoglycerate mutase-like"/>
    <property type="match status" value="1"/>
</dbReference>
<name>A0A0C9WN84_9AGAR</name>
<dbReference type="EMBL" id="KN838659">
    <property type="protein sequence ID" value="KIJ98874.1"/>
    <property type="molecule type" value="Genomic_DNA"/>
</dbReference>
<protein>
    <submittedName>
        <fullName evidence="1">Uncharacterized protein</fullName>
    </submittedName>
</protein>
<dbReference type="PANTHER" id="PTHR48100">
    <property type="entry name" value="BROAD-SPECIFICITY PHOSPHATASE YOR283W-RELATED"/>
    <property type="match status" value="1"/>
</dbReference>
<gene>
    <name evidence="1" type="ORF">K443DRAFT_133282</name>
</gene>
<organism evidence="1 2">
    <name type="scientific">Laccaria amethystina LaAM-08-1</name>
    <dbReference type="NCBI Taxonomy" id="1095629"/>
    <lineage>
        <taxon>Eukaryota</taxon>
        <taxon>Fungi</taxon>
        <taxon>Dikarya</taxon>
        <taxon>Basidiomycota</taxon>
        <taxon>Agaricomycotina</taxon>
        <taxon>Agaricomycetes</taxon>
        <taxon>Agaricomycetidae</taxon>
        <taxon>Agaricales</taxon>
        <taxon>Agaricineae</taxon>
        <taxon>Hydnangiaceae</taxon>
        <taxon>Laccaria</taxon>
    </lineage>
</organism>
<keyword evidence="2" id="KW-1185">Reference proteome</keyword>
<reference evidence="1 2" key="1">
    <citation type="submission" date="2014-04" db="EMBL/GenBank/DDBJ databases">
        <authorList>
            <consortium name="DOE Joint Genome Institute"/>
            <person name="Kuo A."/>
            <person name="Kohler A."/>
            <person name="Nagy L.G."/>
            <person name="Floudas D."/>
            <person name="Copeland A."/>
            <person name="Barry K.W."/>
            <person name="Cichocki N."/>
            <person name="Veneault-Fourrey C."/>
            <person name="LaButti K."/>
            <person name="Lindquist E.A."/>
            <person name="Lipzen A."/>
            <person name="Lundell T."/>
            <person name="Morin E."/>
            <person name="Murat C."/>
            <person name="Sun H."/>
            <person name="Tunlid A."/>
            <person name="Henrissat B."/>
            <person name="Grigoriev I.V."/>
            <person name="Hibbett D.S."/>
            <person name="Martin F."/>
            <person name="Nordberg H.P."/>
            <person name="Cantor M.N."/>
            <person name="Hua S.X."/>
        </authorList>
    </citation>
    <scope>NUCLEOTIDE SEQUENCE [LARGE SCALE GENOMIC DNA]</scope>
    <source>
        <strain evidence="1 2">LaAM-08-1</strain>
    </source>
</reference>
<evidence type="ECO:0000313" key="1">
    <source>
        <dbReference type="EMBL" id="KIJ98874.1"/>
    </source>
</evidence>
<dbReference type="Proteomes" id="UP000054477">
    <property type="component" value="Unassembled WGS sequence"/>
</dbReference>
<evidence type="ECO:0000313" key="2">
    <source>
        <dbReference type="Proteomes" id="UP000054477"/>
    </source>
</evidence>
<dbReference type="GO" id="GO:0005737">
    <property type="term" value="C:cytoplasm"/>
    <property type="evidence" value="ECO:0007669"/>
    <property type="project" value="TreeGrafter"/>
</dbReference>
<dbReference type="OrthoDB" id="496981at2759"/>
<dbReference type="PANTHER" id="PTHR48100:SF1">
    <property type="entry name" value="HISTIDINE PHOSPHATASE FAMILY PROTEIN-RELATED"/>
    <property type="match status" value="1"/>
</dbReference>
<dbReference type="InterPro" id="IPR050275">
    <property type="entry name" value="PGM_Phosphatase"/>
</dbReference>
<dbReference type="HOGENOM" id="CLU_860716_0_0_1"/>
<accession>A0A0C9WN84</accession>
<reference evidence="2" key="2">
    <citation type="submission" date="2015-01" db="EMBL/GenBank/DDBJ databases">
        <title>Evolutionary Origins and Diversification of the Mycorrhizal Mutualists.</title>
        <authorList>
            <consortium name="DOE Joint Genome Institute"/>
            <consortium name="Mycorrhizal Genomics Consortium"/>
            <person name="Kohler A."/>
            <person name="Kuo A."/>
            <person name="Nagy L.G."/>
            <person name="Floudas D."/>
            <person name="Copeland A."/>
            <person name="Barry K.W."/>
            <person name="Cichocki N."/>
            <person name="Veneault-Fourrey C."/>
            <person name="LaButti K."/>
            <person name="Lindquist E.A."/>
            <person name="Lipzen A."/>
            <person name="Lundell T."/>
            <person name="Morin E."/>
            <person name="Murat C."/>
            <person name="Riley R."/>
            <person name="Ohm R."/>
            <person name="Sun H."/>
            <person name="Tunlid A."/>
            <person name="Henrissat B."/>
            <person name="Grigoriev I.V."/>
            <person name="Hibbett D.S."/>
            <person name="Martin F."/>
        </authorList>
    </citation>
    <scope>NUCLEOTIDE SEQUENCE [LARGE SCALE GENOMIC DNA]</scope>
    <source>
        <strain evidence="2">LaAM-08-1</strain>
    </source>
</reference>
<sequence length="299" mass="33925">MSSDNSLPSGTYVIHNVEDPKNDERLIMIVDPDGSGDPVKTEKDKMYKAADQDFFAVTEKVTQLSSVTSIYFEGDPEGKLLPRFGLSTDFTWDQLWKGIDDLNANAQGATFYKLIFFGRHGHNEHDLKKALTKKYRQGTGDKTGPVPVNYYDGFDAALSQKGCIQAALVRNVWDSARTEDPVGIGLPQLSFCSPMRRALTTNTITFSRELSIEDPPTPKMITLVVENCRERMYTDNSENRHPKGWISEMFSNYQIEDSFTESDELWNPDLEETFPHFRARARNVLDRIFAPENTLVKCT</sequence>
<proteinExistence type="predicted"/>